<feature type="transmembrane region" description="Helical" evidence="6">
    <location>
        <begin position="432"/>
        <end position="453"/>
    </location>
</feature>
<keyword evidence="3 6" id="KW-0812">Transmembrane</keyword>
<reference evidence="7" key="1">
    <citation type="journal article" date="2021" name="PeerJ">
        <title>Extensive microbial diversity within the chicken gut microbiome revealed by metagenomics and culture.</title>
        <authorList>
            <person name="Gilroy R."/>
            <person name="Ravi A."/>
            <person name="Getino M."/>
            <person name="Pursley I."/>
            <person name="Horton D.L."/>
            <person name="Alikhan N.F."/>
            <person name="Baker D."/>
            <person name="Gharbi K."/>
            <person name="Hall N."/>
            <person name="Watson M."/>
            <person name="Adriaenssens E.M."/>
            <person name="Foster-Nyarko E."/>
            <person name="Jarju S."/>
            <person name="Secka A."/>
            <person name="Antonio M."/>
            <person name="Oren A."/>
            <person name="Chaudhuri R.R."/>
            <person name="La Ragione R."/>
            <person name="Hildebrand F."/>
            <person name="Pallen M.J."/>
        </authorList>
    </citation>
    <scope>NUCLEOTIDE SEQUENCE</scope>
    <source>
        <strain evidence="7">CHK180-15479</strain>
    </source>
</reference>
<feature type="transmembrane region" description="Helical" evidence="6">
    <location>
        <begin position="375"/>
        <end position="392"/>
    </location>
</feature>
<feature type="transmembrane region" description="Helical" evidence="6">
    <location>
        <begin position="44"/>
        <end position="69"/>
    </location>
</feature>
<evidence type="ECO:0000256" key="2">
    <source>
        <dbReference type="ARBA" id="ARBA00022475"/>
    </source>
</evidence>
<gene>
    <name evidence="7" type="ORF">H9704_11430</name>
</gene>
<accession>A0A9D2SIY3</accession>
<sequence>MRTKSSIRNLTAAFLGQLLGIAISFISRKIFIGVLDEEYLGINGLFTNILSMLSIMELGVGPAIVFCLYKPLAEDNQAQILALMKLFRRLYCLIGCGILAAGIGISFFLPVFLKEAPDIPQLQLIFILFVANSAVSYFFSYKRSMIIADQRRYIATIYRYTAYFLLNAAQCAILIWTGNYIQYLLIQFLATFLENLLVSKKAERLYPYLKEKTTEKLDAKTIKSISQNVGAMFFHKLGGIFVNSTDNIILSKFIGIGAVGLYSNYELVLSALSKVIYQIFEAFTASIGNMGATENSEKSRKIFYVLQFLDAWIFGVSSICLWILFNPFIEVFFGKNMLLGRGTVGVIVAKYYLTGMRKAVLTYRDAYGLYWQDRYKPLFEIVINIGASIALVERWGISGVFFGTIISTVSTCFWVEPYILFKYVFQTKSAEYFWRTAVYTGVSLAVGAAITWISGSFQPEGIADFAVLCAFSFGMSNLLFLAIYFRRWEFQYIIRTGWSYFAGRRFIWMRK</sequence>
<comment type="subcellular location">
    <subcellularLocation>
        <location evidence="1">Cell membrane</location>
        <topology evidence="1">Multi-pass membrane protein</topology>
    </subcellularLocation>
</comment>
<evidence type="ECO:0000256" key="6">
    <source>
        <dbReference type="SAM" id="Phobius"/>
    </source>
</evidence>
<feature type="transmembrane region" description="Helical" evidence="6">
    <location>
        <begin position="465"/>
        <end position="485"/>
    </location>
</feature>
<evidence type="ECO:0000313" key="7">
    <source>
        <dbReference type="EMBL" id="HJC06743.1"/>
    </source>
</evidence>
<dbReference type="PANTHER" id="PTHR30250:SF26">
    <property type="entry name" value="PSMA PROTEIN"/>
    <property type="match status" value="1"/>
</dbReference>
<keyword evidence="2" id="KW-1003">Cell membrane</keyword>
<feature type="transmembrane region" description="Helical" evidence="6">
    <location>
        <begin position="153"/>
        <end position="175"/>
    </location>
</feature>
<evidence type="ECO:0000256" key="3">
    <source>
        <dbReference type="ARBA" id="ARBA00022692"/>
    </source>
</evidence>
<organism evidence="7 8">
    <name type="scientific">Candidatus Enterocloster excrementipullorum</name>
    <dbReference type="NCBI Taxonomy" id="2838559"/>
    <lineage>
        <taxon>Bacteria</taxon>
        <taxon>Bacillati</taxon>
        <taxon>Bacillota</taxon>
        <taxon>Clostridia</taxon>
        <taxon>Lachnospirales</taxon>
        <taxon>Lachnospiraceae</taxon>
        <taxon>Enterocloster</taxon>
    </lineage>
</organism>
<dbReference type="PANTHER" id="PTHR30250">
    <property type="entry name" value="PST FAMILY PREDICTED COLANIC ACID TRANSPORTER"/>
    <property type="match status" value="1"/>
</dbReference>
<keyword evidence="4 6" id="KW-1133">Transmembrane helix</keyword>
<feature type="transmembrane region" description="Helical" evidence="6">
    <location>
        <begin position="302"/>
        <end position="325"/>
    </location>
</feature>
<proteinExistence type="predicted"/>
<feature type="transmembrane region" description="Helical" evidence="6">
    <location>
        <begin position="337"/>
        <end position="354"/>
    </location>
</feature>
<dbReference type="Pfam" id="PF01943">
    <property type="entry name" value="Polysacc_synt"/>
    <property type="match status" value="1"/>
</dbReference>
<feature type="transmembrane region" description="Helical" evidence="6">
    <location>
        <begin position="398"/>
        <end position="420"/>
    </location>
</feature>
<evidence type="ECO:0000256" key="1">
    <source>
        <dbReference type="ARBA" id="ARBA00004651"/>
    </source>
</evidence>
<dbReference type="InterPro" id="IPR050833">
    <property type="entry name" value="Poly_Biosynth_Transport"/>
</dbReference>
<dbReference type="InterPro" id="IPR002797">
    <property type="entry name" value="Polysacc_synth"/>
</dbReference>
<dbReference type="GO" id="GO:0005886">
    <property type="term" value="C:plasma membrane"/>
    <property type="evidence" value="ECO:0007669"/>
    <property type="project" value="UniProtKB-SubCell"/>
</dbReference>
<feature type="transmembrane region" description="Helical" evidence="6">
    <location>
        <begin position="90"/>
        <end position="113"/>
    </location>
</feature>
<dbReference type="Proteomes" id="UP000823910">
    <property type="component" value="Unassembled WGS sequence"/>
</dbReference>
<feature type="transmembrane region" description="Helical" evidence="6">
    <location>
        <begin position="119"/>
        <end position="141"/>
    </location>
</feature>
<evidence type="ECO:0000256" key="4">
    <source>
        <dbReference type="ARBA" id="ARBA00022989"/>
    </source>
</evidence>
<comment type="caution">
    <text evidence="7">The sequence shown here is derived from an EMBL/GenBank/DDBJ whole genome shotgun (WGS) entry which is preliminary data.</text>
</comment>
<reference evidence="7" key="2">
    <citation type="submission" date="2021-04" db="EMBL/GenBank/DDBJ databases">
        <authorList>
            <person name="Gilroy R."/>
        </authorList>
    </citation>
    <scope>NUCLEOTIDE SEQUENCE</scope>
    <source>
        <strain evidence="7">CHK180-15479</strain>
    </source>
</reference>
<evidence type="ECO:0000256" key="5">
    <source>
        <dbReference type="ARBA" id="ARBA00023136"/>
    </source>
</evidence>
<evidence type="ECO:0000313" key="8">
    <source>
        <dbReference type="Proteomes" id="UP000823910"/>
    </source>
</evidence>
<name>A0A9D2SIY3_9FIRM</name>
<keyword evidence="5 6" id="KW-0472">Membrane</keyword>
<protein>
    <submittedName>
        <fullName evidence="7">Oligosaccharide flippase family protein</fullName>
    </submittedName>
</protein>
<dbReference type="EMBL" id="DWWT01000059">
    <property type="protein sequence ID" value="HJC06743.1"/>
    <property type="molecule type" value="Genomic_DNA"/>
</dbReference>
<dbReference type="AlphaFoldDB" id="A0A9D2SIY3"/>